<dbReference type="Proteomes" id="UP000182135">
    <property type="component" value="Unassembled WGS sequence"/>
</dbReference>
<evidence type="ECO:0000256" key="1">
    <source>
        <dbReference type="ARBA" id="ARBA00004496"/>
    </source>
</evidence>
<dbReference type="GO" id="GO:0009401">
    <property type="term" value="P:phosphoenolpyruvate-dependent sugar phosphotransferase system"/>
    <property type="evidence" value="ECO:0007669"/>
    <property type="project" value="UniProtKB-KW"/>
</dbReference>
<name>A0A1I2KCC1_9CLOT</name>
<evidence type="ECO:0000256" key="9">
    <source>
        <dbReference type="ARBA" id="ARBA00041175"/>
    </source>
</evidence>
<comment type="function">
    <text evidence="8">The phosphoenolpyruvate-dependent sugar phosphotransferase system (sugar PTS), a major carbohydrate active transport system, catalyzes the phosphorylation of incoming sugar substrates concomitantly with their translocation across the cell membrane. The enzyme II UlaABC PTS system is involved in ascorbate transport.</text>
</comment>
<evidence type="ECO:0000256" key="7">
    <source>
        <dbReference type="ARBA" id="ARBA00022777"/>
    </source>
</evidence>
<evidence type="ECO:0000313" key="12">
    <source>
        <dbReference type="EMBL" id="SFF64093.1"/>
    </source>
</evidence>
<dbReference type="eggNOG" id="COG1762">
    <property type="taxonomic scope" value="Bacteria"/>
</dbReference>
<keyword evidence="2" id="KW-0813">Transport</keyword>
<evidence type="ECO:0000313" key="13">
    <source>
        <dbReference type="Proteomes" id="UP000182135"/>
    </source>
</evidence>
<feature type="domain" description="PTS EIIA type-2" evidence="11">
    <location>
        <begin position="4"/>
        <end position="147"/>
    </location>
</feature>
<sequence length="149" mass="16690">MDKRLITEEVVRVKAKCSDWKEAIHEGAELLVKSGDITREYENAILANFKDLGPYMVIAPRIVLSHARPENGVNSTAMSMVTLETPIEFGSELNDPVTLVVTLAASDNTSHMETLSKLMELFMNAEDMDKIFEASSKEQLLTIINKYKI</sequence>
<evidence type="ECO:0000256" key="4">
    <source>
        <dbReference type="ARBA" id="ARBA00022553"/>
    </source>
</evidence>
<dbReference type="InterPro" id="IPR002178">
    <property type="entry name" value="PTS_EIIA_type-2_dom"/>
</dbReference>
<dbReference type="PANTHER" id="PTHR36203:SF1">
    <property type="entry name" value="ASCORBATE-SPECIFIC PTS SYSTEM EIIA COMPONENT"/>
    <property type="match status" value="1"/>
</dbReference>
<keyword evidence="7" id="KW-0418">Kinase</keyword>
<protein>
    <recommendedName>
        <fullName evidence="9">Ascorbate-specific PTS system EIIA component</fullName>
    </recommendedName>
    <alternativeName>
        <fullName evidence="10">Ascorbate-specific phosphotransferase enzyme IIA component</fullName>
    </alternativeName>
</protein>
<dbReference type="SUPFAM" id="SSF55804">
    <property type="entry name" value="Phoshotransferase/anion transport protein"/>
    <property type="match status" value="1"/>
</dbReference>
<dbReference type="RefSeq" id="WP_074844747.1">
    <property type="nucleotide sequence ID" value="NZ_BAAACD010000018.1"/>
</dbReference>
<dbReference type="GO" id="GO:0016301">
    <property type="term" value="F:kinase activity"/>
    <property type="evidence" value="ECO:0007669"/>
    <property type="project" value="UniProtKB-KW"/>
</dbReference>
<keyword evidence="3" id="KW-0963">Cytoplasm</keyword>
<dbReference type="InterPro" id="IPR051351">
    <property type="entry name" value="Ascorbate-PTS_EIIA_comp"/>
</dbReference>
<keyword evidence="4" id="KW-0597">Phosphoprotein</keyword>
<keyword evidence="13" id="KW-1185">Reference proteome</keyword>
<dbReference type="STRING" id="1529.SAMN04487885_10532"/>
<evidence type="ECO:0000259" key="11">
    <source>
        <dbReference type="PROSITE" id="PS51094"/>
    </source>
</evidence>
<dbReference type="Pfam" id="PF00359">
    <property type="entry name" value="PTS_EIIA_2"/>
    <property type="match status" value="1"/>
</dbReference>
<keyword evidence="6" id="KW-0598">Phosphotransferase system</keyword>
<evidence type="ECO:0000256" key="10">
    <source>
        <dbReference type="ARBA" id="ARBA00042072"/>
    </source>
</evidence>
<evidence type="ECO:0000256" key="5">
    <source>
        <dbReference type="ARBA" id="ARBA00022679"/>
    </source>
</evidence>
<dbReference type="PANTHER" id="PTHR36203">
    <property type="entry name" value="ASCORBATE-SPECIFIC PTS SYSTEM EIIA COMPONENT"/>
    <property type="match status" value="1"/>
</dbReference>
<evidence type="ECO:0000256" key="3">
    <source>
        <dbReference type="ARBA" id="ARBA00022490"/>
    </source>
</evidence>
<evidence type="ECO:0000256" key="2">
    <source>
        <dbReference type="ARBA" id="ARBA00022448"/>
    </source>
</evidence>
<dbReference type="AlphaFoldDB" id="A0A1I2KCC1"/>
<dbReference type="EMBL" id="FOOE01000005">
    <property type="protein sequence ID" value="SFF64093.1"/>
    <property type="molecule type" value="Genomic_DNA"/>
</dbReference>
<comment type="subcellular location">
    <subcellularLocation>
        <location evidence="1">Cytoplasm</location>
    </subcellularLocation>
</comment>
<organism evidence="12 13">
    <name type="scientific">Clostridium cadaveris</name>
    <dbReference type="NCBI Taxonomy" id="1529"/>
    <lineage>
        <taxon>Bacteria</taxon>
        <taxon>Bacillati</taxon>
        <taxon>Bacillota</taxon>
        <taxon>Clostridia</taxon>
        <taxon>Eubacteriales</taxon>
        <taxon>Clostridiaceae</taxon>
        <taxon>Clostridium</taxon>
    </lineage>
</organism>
<dbReference type="PROSITE" id="PS51094">
    <property type="entry name" value="PTS_EIIA_TYPE_2"/>
    <property type="match status" value="1"/>
</dbReference>
<evidence type="ECO:0000256" key="8">
    <source>
        <dbReference type="ARBA" id="ARBA00037387"/>
    </source>
</evidence>
<dbReference type="Gene3D" id="3.40.930.10">
    <property type="entry name" value="Mannitol-specific EII, Chain A"/>
    <property type="match status" value="1"/>
</dbReference>
<evidence type="ECO:0000256" key="6">
    <source>
        <dbReference type="ARBA" id="ARBA00022683"/>
    </source>
</evidence>
<reference evidence="12 13" key="1">
    <citation type="submission" date="2016-10" db="EMBL/GenBank/DDBJ databases">
        <authorList>
            <person name="de Groot N.N."/>
        </authorList>
    </citation>
    <scope>NUCLEOTIDE SEQUENCE [LARGE SCALE GENOMIC DNA]</scope>
    <source>
        <strain evidence="12 13">NLAE-zl-G419</strain>
    </source>
</reference>
<dbReference type="OrthoDB" id="369398at2"/>
<gene>
    <name evidence="12" type="ORF">SAMN04487885_10532</name>
</gene>
<proteinExistence type="predicted"/>
<dbReference type="InterPro" id="IPR016152">
    <property type="entry name" value="PTrfase/Anion_transptr"/>
</dbReference>
<keyword evidence="5" id="KW-0808">Transferase</keyword>
<dbReference type="GO" id="GO:0005737">
    <property type="term" value="C:cytoplasm"/>
    <property type="evidence" value="ECO:0007669"/>
    <property type="project" value="UniProtKB-SubCell"/>
</dbReference>
<accession>A0A1I2KCC1</accession>